<evidence type="ECO:0000313" key="2">
    <source>
        <dbReference type="EMBL" id="MDC8012194.1"/>
    </source>
</evidence>
<evidence type="ECO:0000259" key="1">
    <source>
        <dbReference type="Pfam" id="PF18299"/>
    </source>
</evidence>
<keyword evidence="3" id="KW-1185">Reference proteome</keyword>
<dbReference type="Proteomes" id="UP001139971">
    <property type="component" value="Unassembled WGS sequence"/>
</dbReference>
<gene>
    <name evidence="2" type="ORF">OD750_006495</name>
</gene>
<evidence type="ECO:0000313" key="3">
    <source>
        <dbReference type="Proteomes" id="UP001139971"/>
    </source>
</evidence>
<reference evidence="2" key="1">
    <citation type="submission" date="2023-02" db="EMBL/GenBank/DDBJ databases">
        <title>Tahibacter soli sp. nov. isolated from soil.</title>
        <authorList>
            <person name="Baek J.H."/>
            <person name="Lee J.K."/>
            <person name="Choi D.G."/>
            <person name="Jeon C.O."/>
        </authorList>
    </citation>
    <scope>NUCLEOTIDE SEQUENCE</scope>
    <source>
        <strain evidence="2">BL</strain>
    </source>
</reference>
<accession>A0A9X4BJI3</accession>
<dbReference type="AlphaFoldDB" id="A0A9X4BJI3"/>
<comment type="caution">
    <text evidence="2">The sequence shown here is derived from an EMBL/GenBank/DDBJ whole genome shotgun (WGS) entry which is preliminary data.</text>
</comment>
<sequence length="244" mass="27226">MPTLILSPRYTDDTQALWRAATAAGWQVERLAGWRVPPHLRERRDVVLHVEALFAPMLAEAFGLALSSPPEDWLVRLPAEYRRREIRLATLGEARSLAAPAFVKPPNDKSFPAAVYAGGDLPRDYDDAMTVLVSEIVAWEQEYRCFVLDRRPMTFSIYSRHGEPQQDAGFRSDAAEDDAMRTFVDVVLADPRVDLPRAAVLDVGLIAGRGWACVEQNAAWGAGIYGCDPRSVLEVIRHAVMPRD</sequence>
<dbReference type="RefSeq" id="WP_263543444.1">
    <property type="nucleotide sequence ID" value="NZ_JAOVZO020000003.1"/>
</dbReference>
<name>A0A9X4BJI3_9GAMM</name>
<organism evidence="2 3">
    <name type="scientific">Tahibacter soli</name>
    <dbReference type="NCBI Taxonomy" id="2983605"/>
    <lineage>
        <taxon>Bacteria</taxon>
        <taxon>Pseudomonadati</taxon>
        <taxon>Pseudomonadota</taxon>
        <taxon>Gammaproteobacteria</taxon>
        <taxon>Lysobacterales</taxon>
        <taxon>Rhodanobacteraceae</taxon>
        <taxon>Tahibacter</taxon>
    </lineage>
</organism>
<proteinExistence type="predicted"/>
<feature type="domain" description="ATP-grasp" evidence="1">
    <location>
        <begin position="81"/>
        <end position="235"/>
    </location>
</feature>
<dbReference type="Pfam" id="PF18299">
    <property type="entry name" value="R2K_2"/>
    <property type="match status" value="1"/>
</dbReference>
<dbReference type="InterPro" id="IPR041261">
    <property type="entry name" value="R2K_2"/>
</dbReference>
<dbReference type="EMBL" id="JAOVZO020000003">
    <property type="protein sequence ID" value="MDC8012194.1"/>
    <property type="molecule type" value="Genomic_DNA"/>
</dbReference>
<protein>
    <submittedName>
        <fullName evidence="2">ATP-grasp domain-containing protein</fullName>
    </submittedName>
</protein>